<dbReference type="AlphaFoldDB" id="A0A4Y7TDV1"/>
<evidence type="ECO:0000313" key="2">
    <source>
        <dbReference type="Proteomes" id="UP000298030"/>
    </source>
</evidence>
<sequence>MSSFVDCNFELPDADCESDDLFMDFGEISEYIACDGSELMQEIEPRTRDSAPQMDGRPIDCSSDKTSSTVTYNIVNTYYGTVNNIRHVENARFEGVSAGYLCNDITRIMPTAKPPERTNRKDPPNAFILFGIDPRQRHSVVQRSLGNQATKLMCEIVTDAWMIEDEAERHKRKYWNFTNGRRFRAGSARHLASVGKGLLGISFGTVQRISLG</sequence>
<accession>A0A4Y7TDV1</accession>
<proteinExistence type="predicted"/>
<reference evidence="1 2" key="1">
    <citation type="journal article" date="2019" name="Nat. Ecol. Evol.">
        <title>Megaphylogeny resolves global patterns of mushroom evolution.</title>
        <authorList>
            <person name="Varga T."/>
            <person name="Krizsan K."/>
            <person name="Foldi C."/>
            <person name="Dima B."/>
            <person name="Sanchez-Garcia M."/>
            <person name="Sanchez-Ramirez S."/>
            <person name="Szollosi G.J."/>
            <person name="Szarkandi J.G."/>
            <person name="Papp V."/>
            <person name="Albert L."/>
            <person name="Andreopoulos W."/>
            <person name="Angelini C."/>
            <person name="Antonin V."/>
            <person name="Barry K.W."/>
            <person name="Bougher N.L."/>
            <person name="Buchanan P."/>
            <person name="Buyck B."/>
            <person name="Bense V."/>
            <person name="Catcheside P."/>
            <person name="Chovatia M."/>
            <person name="Cooper J."/>
            <person name="Damon W."/>
            <person name="Desjardin D."/>
            <person name="Finy P."/>
            <person name="Geml J."/>
            <person name="Haridas S."/>
            <person name="Hughes K."/>
            <person name="Justo A."/>
            <person name="Karasinski D."/>
            <person name="Kautmanova I."/>
            <person name="Kiss B."/>
            <person name="Kocsube S."/>
            <person name="Kotiranta H."/>
            <person name="LaButti K.M."/>
            <person name="Lechner B.E."/>
            <person name="Liimatainen K."/>
            <person name="Lipzen A."/>
            <person name="Lukacs Z."/>
            <person name="Mihaltcheva S."/>
            <person name="Morgado L.N."/>
            <person name="Niskanen T."/>
            <person name="Noordeloos M.E."/>
            <person name="Ohm R.A."/>
            <person name="Ortiz-Santana B."/>
            <person name="Ovrebo C."/>
            <person name="Racz N."/>
            <person name="Riley R."/>
            <person name="Savchenko A."/>
            <person name="Shiryaev A."/>
            <person name="Soop K."/>
            <person name="Spirin V."/>
            <person name="Szebenyi C."/>
            <person name="Tomsovsky M."/>
            <person name="Tulloss R.E."/>
            <person name="Uehling J."/>
            <person name="Grigoriev I.V."/>
            <person name="Vagvolgyi C."/>
            <person name="Papp T."/>
            <person name="Martin F.M."/>
            <person name="Miettinen O."/>
            <person name="Hibbett D.S."/>
            <person name="Nagy L.G."/>
        </authorList>
    </citation>
    <scope>NUCLEOTIDE SEQUENCE [LARGE SCALE GENOMIC DNA]</scope>
    <source>
        <strain evidence="1 2">FP101781</strain>
    </source>
</reference>
<protein>
    <submittedName>
        <fullName evidence="1">Uncharacterized protein</fullName>
    </submittedName>
</protein>
<gene>
    <name evidence="1" type="ORF">FA13DRAFT_1732632</name>
</gene>
<comment type="caution">
    <text evidence="1">The sequence shown here is derived from an EMBL/GenBank/DDBJ whole genome shotgun (WGS) entry which is preliminary data.</text>
</comment>
<keyword evidence="2" id="KW-1185">Reference proteome</keyword>
<organism evidence="1 2">
    <name type="scientific">Coprinellus micaceus</name>
    <name type="common">Glistening ink-cap mushroom</name>
    <name type="synonym">Coprinus micaceus</name>
    <dbReference type="NCBI Taxonomy" id="71717"/>
    <lineage>
        <taxon>Eukaryota</taxon>
        <taxon>Fungi</taxon>
        <taxon>Dikarya</taxon>
        <taxon>Basidiomycota</taxon>
        <taxon>Agaricomycotina</taxon>
        <taxon>Agaricomycetes</taxon>
        <taxon>Agaricomycetidae</taxon>
        <taxon>Agaricales</taxon>
        <taxon>Agaricineae</taxon>
        <taxon>Psathyrellaceae</taxon>
        <taxon>Coprinellus</taxon>
    </lineage>
</organism>
<name>A0A4Y7TDV1_COPMI</name>
<evidence type="ECO:0000313" key="1">
    <source>
        <dbReference type="EMBL" id="TEB31742.1"/>
    </source>
</evidence>
<dbReference type="EMBL" id="QPFP01000018">
    <property type="protein sequence ID" value="TEB31742.1"/>
    <property type="molecule type" value="Genomic_DNA"/>
</dbReference>
<dbReference type="Proteomes" id="UP000298030">
    <property type="component" value="Unassembled WGS sequence"/>
</dbReference>